<keyword evidence="3" id="KW-1185">Reference proteome</keyword>
<feature type="compositionally biased region" description="Pro residues" evidence="1">
    <location>
        <begin position="470"/>
        <end position="486"/>
    </location>
</feature>
<feature type="compositionally biased region" description="Polar residues" evidence="1">
    <location>
        <begin position="426"/>
        <end position="435"/>
    </location>
</feature>
<name>A0A833VHC4_9POAL</name>
<organism evidence="2 3">
    <name type="scientific">Carex littledalei</name>
    <dbReference type="NCBI Taxonomy" id="544730"/>
    <lineage>
        <taxon>Eukaryota</taxon>
        <taxon>Viridiplantae</taxon>
        <taxon>Streptophyta</taxon>
        <taxon>Embryophyta</taxon>
        <taxon>Tracheophyta</taxon>
        <taxon>Spermatophyta</taxon>
        <taxon>Magnoliopsida</taxon>
        <taxon>Liliopsida</taxon>
        <taxon>Poales</taxon>
        <taxon>Cyperaceae</taxon>
        <taxon>Cyperoideae</taxon>
        <taxon>Cariceae</taxon>
        <taxon>Carex</taxon>
        <taxon>Carex subgen. Euthyceras</taxon>
    </lineage>
</organism>
<evidence type="ECO:0000313" key="2">
    <source>
        <dbReference type="EMBL" id="KAF3340407.1"/>
    </source>
</evidence>
<feature type="compositionally biased region" description="Pro residues" evidence="1">
    <location>
        <begin position="568"/>
        <end position="580"/>
    </location>
</feature>
<feature type="region of interest" description="Disordered" evidence="1">
    <location>
        <begin position="669"/>
        <end position="688"/>
    </location>
</feature>
<sequence>MHRHTSMNAHVARFYSTPESEALEQHFRQSFFLDDPHQWGPEKIERLFHAHPLLRNYNWKVRVFEDQRYLIETPNSHWLDRTLENRFIRLENKDFPVSAWDPGFIECLKLIFVWVKVRGFPSHLWQWGNFEYLLQPYGTVLLDLDLPTSEISDWRAARVRLGVCDPALIPPSRWIMFTDANGYTGRQEVTFEIEKDLGPKQKWLSAPNSAPSSDKDKKGPSGKPPTKPRPKERGIKFKEKAPPSAPQTGYSGKGKEMAVTVHNEDSDSDNDLPNHASMLAASHFDLPPVILTTGTAIWRPSGYGSSSTTCPPPVHLLSNENVAPAYLVTPPSPMPPTSLPSPTTLPPTLAEQRELQPPPNPSTGIPSLSPPCPPAFTIEPPKNFPSPLVHNASYDSFESSDYDTVGFKAPTSPSKKTTTDSLSLSANNSSHKVTISSDSSPVVSVSPPKATIPSTPPVIDLSTSSQTTPHIPPGFSPTPHHTPPTYPSRRRSGSFHIPLTALTDANIKLEEALNYSFTAHMNGPDALPDLQTQHNPELAVKLFTVLMNQLALSPSNKCSTPKVEDESPSPPAPITSPIPPNQAVLALPTPQTMTDPLSRKRGFRVDNLRRSVRIKATGEAGTSILTKAKNKVLSAYNLRSGKKGLGEDDAGVSQWLLSDINLIPVQAIPSDAPPQIAASSEETDSSST</sequence>
<proteinExistence type="predicted"/>
<reference evidence="2" key="1">
    <citation type="submission" date="2020-01" db="EMBL/GenBank/DDBJ databases">
        <title>Genome sequence of Kobresia littledalei, the first chromosome-level genome in the family Cyperaceae.</title>
        <authorList>
            <person name="Qu G."/>
        </authorList>
    </citation>
    <scope>NUCLEOTIDE SEQUENCE</scope>
    <source>
        <strain evidence="2">C.B.Clarke</strain>
        <tissue evidence="2">Leaf</tissue>
    </source>
</reference>
<feature type="region of interest" description="Disordered" evidence="1">
    <location>
        <begin position="201"/>
        <end position="254"/>
    </location>
</feature>
<feature type="compositionally biased region" description="Pro residues" evidence="1">
    <location>
        <begin position="330"/>
        <end position="345"/>
    </location>
</feature>
<accession>A0A833VHC4</accession>
<protein>
    <recommendedName>
        <fullName evidence="4">DUF4283 domain-containing protein</fullName>
    </recommendedName>
</protein>
<feature type="compositionally biased region" description="Low complexity" evidence="1">
    <location>
        <begin position="436"/>
        <end position="448"/>
    </location>
</feature>
<feature type="region of interest" description="Disordered" evidence="1">
    <location>
        <begin position="406"/>
        <end position="493"/>
    </location>
</feature>
<dbReference type="Proteomes" id="UP000623129">
    <property type="component" value="Unassembled WGS sequence"/>
</dbReference>
<gene>
    <name evidence="2" type="ORF">FCM35_KLT16178</name>
</gene>
<evidence type="ECO:0008006" key="4">
    <source>
        <dbReference type="Google" id="ProtNLM"/>
    </source>
</evidence>
<feature type="compositionally biased region" description="Basic and acidic residues" evidence="1">
    <location>
        <begin position="229"/>
        <end position="241"/>
    </location>
</feature>
<feature type="compositionally biased region" description="Low complexity" evidence="1">
    <location>
        <begin position="410"/>
        <end position="425"/>
    </location>
</feature>
<feature type="region of interest" description="Disordered" evidence="1">
    <location>
        <begin position="554"/>
        <end position="581"/>
    </location>
</feature>
<feature type="region of interest" description="Disordered" evidence="1">
    <location>
        <begin position="329"/>
        <end position="369"/>
    </location>
</feature>
<evidence type="ECO:0000256" key="1">
    <source>
        <dbReference type="SAM" id="MobiDB-lite"/>
    </source>
</evidence>
<dbReference type="AlphaFoldDB" id="A0A833VHC4"/>
<dbReference type="EMBL" id="SWLB01000003">
    <property type="protein sequence ID" value="KAF3340407.1"/>
    <property type="molecule type" value="Genomic_DNA"/>
</dbReference>
<comment type="caution">
    <text evidence="2">The sequence shown here is derived from an EMBL/GenBank/DDBJ whole genome shotgun (WGS) entry which is preliminary data.</text>
</comment>
<evidence type="ECO:0000313" key="3">
    <source>
        <dbReference type="Proteomes" id="UP000623129"/>
    </source>
</evidence>